<organism evidence="1 2">
    <name type="scientific">Mycena metata</name>
    <dbReference type="NCBI Taxonomy" id="1033252"/>
    <lineage>
        <taxon>Eukaryota</taxon>
        <taxon>Fungi</taxon>
        <taxon>Dikarya</taxon>
        <taxon>Basidiomycota</taxon>
        <taxon>Agaricomycotina</taxon>
        <taxon>Agaricomycetes</taxon>
        <taxon>Agaricomycetidae</taxon>
        <taxon>Agaricales</taxon>
        <taxon>Marasmiineae</taxon>
        <taxon>Mycenaceae</taxon>
        <taxon>Mycena</taxon>
    </lineage>
</organism>
<reference evidence="1" key="1">
    <citation type="submission" date="2023-03" db="EMBL/GenBank/DDBJ databases">
        <title>Massive genome expansion in bonnet fungi (Mycena s.s.) driven by repeated elements and novel gene families across ecological guilds.</title>
        <authorList>
            <consortium name="Lawrence Berkeley National Laboratory"/>
            <person name="Harder C.B."/>
            <person name="Miyauchi S."/>
            <person name="Viragh M."/>
            <person name="Kuo A."/>
            <person name="Thoen E."/>
            <person name="Andreopoulos B."/>
            <person name="Lu D."/>
            <person name="Skrede I."/>
            <person name="Drula E."/>
            <person name="Henrissat B."/>
            <person name="Morin E."/>
            <person name="Kohler A."/>
            <person name="Barry K."/>
            <person name="LaButti K."/>
            <person name="Morin E."/>
            <person name="Salamov A."/>
            <person name="Lipzen A."/>
            <person name="Mereny Z."/>
            <person name="Hegedus B."/>
            <person name="Baldrian P."/>
            <person name="Stursova M."/>
            <person name="Weitz H."/>
            <person name="Taylor A."/>
            <person name="Grigoriev I.V."/>
            <person name="Nagy L.G."/>
            <person name="Martin F."/>
            <person name="Kauserud H."/>
        </authorList>
    </citation>
    <scope>NUCLEOTIDE SEQUENCE</scope>
    <source>
        <strain evidence="1">CBHHK182m</strain>
    </source>
</reference>
<sequence length="288" mass="32844">MADIQGTNPKLPVELEREAFMLAAYNAQIRDIPSLIHVARRVRFWVTPILYRSFAICRSNLVGECHPLRRTPDEFASMVFSSPSVITQHIRDLWINTSVESIRLRQLIAACSRIETLWISNNLVPGILPVLAQMPLQRLSIHLGRLFGALKIDFGHPIFSRLTHLNVLDCSSPTPEAWEESWTGLFELPCLTHLAFQDIFSGPIVRDILAQSRNLRLLILKSYDDTFRHGEIMPFATDDVRCVVMVVKNSLKDWEAGVVDRADYWTKAEEFSKKRRTGEVEAAAYIEA</sequence>
<evidence type="ECO:0000313" key="2">
    <source>
        <dbReference type="Proteomes" id="UP001215598"/>
    </source>
</evidence>
<keyword evidence="2" id="KW-1185">Reference proteome</keyword>
<dbReference type="SUPFAM" id="SSF52047">
    <property type="entry name" value="RNI-like"/>
    <property type="match status" value="1"/>
</dbReference>
<comment type="caution">
    <text evidence="1">The sequence shown here is derived from an EMBL/GenBank/DDBJ whole genome shotgun (WGS) entry which is preliminary data.</text>
</comment>
<protein>
    <submittedName>
        <fullName evidence="1">Uncharacterized protein</fullName>
    </submittedName>
</protein>
<dbReference type="InterPro" id="IPR032675">
    <property type="entry name" value="LRR_dom_sf"/>
</dbReference>
<dbReference type="EMBL" id="JARKIB010000073">
    <property type="protein sequence ID" value="KAJ7748367.1"/>
    <property type="molecule type" value="Genomic_DNA"/>
</dbReference>
<proteinExistence type="predicted"/>
<accession>A0AAD7ISW1</accession>
<dbReference type="Proteomes" id="UP001215598">
    <property type="component" value="Unassembled WGS sequence"/>
</dbReference>
<name>A0AAD7ISW1_9AGAR</name>
<dbReference type="AlphaFoldDB" id="A0AAD7ISW1"/>
<evidence type="ECO:0000313" key="1">
    <source>
        <dbReference type="EMBL" id="KAJ7748367.1"/>
    </source>
</evidence>
<gene>
    <name evidence="1" type="ORF">B0H16DRAFT_1692153</name>
</gene>
<dbReference type="Gene3D" id="3.80.10.10">
    <property type="entry name" value="Ribonuclease Inhibitor"/>
    <property type="match status" value="1"/>
</dbReference>